<proteinExistence type="predicted"/>
<reference evidence="1 2" key="1">
    <citation type="journal article" date="2015" name="Nature">
        <title>rRNA introns, odd ribosomes, and small enigmatic genomes across a large radiation of phyla.</title>
        <authorList>
            <person name="Brown C.T."/>
            <person name="Hug L.A."/>
            <person name="Thomas B.C."/>
            <person name="Sharon I."/>
            <person name="Castelle C.J."/>
            <person name="Singh A."/>
            <person name="Wilkins M.J."/>
            <person name="Williams K.H."/>
            <person name="Banfield J.F."/>
        </authorList>
    </citation>
    <scope>NUCLEOTIDE SEQUENCE [LARGE SCALE GENOMIC DNA]</scope>
</reference>
<gene>
    <name evidence="1" type="ORF">UT18_C0006G0056</name>
</gene>
<name>A0A0G0LSQ4_UNCC2</name>
<dbReference type="Proteomes" id="UP000034207">
    <property type="component" value="Unassembled WGS sequence"/>
</dbReference>
<sequence>MKNKRGAILILVLIFLIVSISIGVSLTSLVIRGLKSTQQTFDQHLAYEAAEAGIERAMWNINNGDNDDVTLQKVDDAINSEYEVTVDDSVANTRILTAIGYSPSKTATNKKTKSIKVTAVTGGVGIAFRYAVQVGANGISMANNAVINGNAVTDGDITGSNGSKIIGSAWAHGTIPPNPSPPVVTPVPPNVKLSNQSSIALPDVNVSHWKEEAESAGAPCPYSGLTISTPRSLGPCKINGNLIVNAELTLTGPLWVTGNLSTATDGVHFKLDPGFGSAGTVIVVDGTITLGNNVVVEATSSSPKGYILFYTESSSSSAILLDNNVTGGVYYTANGIMTVNNNVHPVSVVCKGLSLLNNARIDYDQGLASAEFQSGPSGGWVVKSWQLL</sequence>
<evidence type="ECO:0000313" key="1">
    <source>
        <dbReference type="EMBL" id="KKQ94958.1"/>
    </source>
</evidence>
<evidence type="ECO:0008006" key="3">
    <source>
        <dbReference type="Google" id="ProtNLM"/>
    </source>
</evidence>
<comment type="caution">
    <text evidence="1">The sequence shown here is derived from an EMBL/GenBank/DDBJ whole genome shotgun (WGS) entry which is preliminary data.</text>
</comment>
<dbReference type="AlphaFoldDB" id="A0A0G0LSQ4"/>
<dbReference type="STRING" id="1618345.UT18_C0006G0056"/>
<organism evidence="1 2">
    <name type="scientific">candidate division CPR2 bacterium GW2011_GWC2_39_10</name>
    <dbReference type="NCBI Taxonomy" id="1618345"/>
    <lineage>
        <taxon>Bacteria</taxon>
        <taxon>Bacteria division CPR2</taxon>
    </lineage>
</organism>
<evidence type="ECO:0000313" key="2">
    <source>
        <dbReference type="Proteomes" id="UP000034207"/>
    </source>
</evidence>
<dbReference type="EMBL" id="LBVV01000006">
    <property type="protein sequence ID" value="KKQ94958.1"/>
    <property type="molecule type" value="Genomic_DNA"/>
</dbReference>
<accession>A0A0G0LSQ4</accession>
<protein>
    <recommendedName>
        <fullName evidence="3">Type 4 fimbrial biogenesis protein PilX N-terminal domain-containing protein</fullName>
    </recommendedName>
</protein>